<organism evidence="2 3">
    <name type="scientific">Quillaja saponaria</name>
    <name type="common">Soap bark tree</name>
    <dbReference type="NCBI Taxonomy" id="32244"/>
    <lineage>
        <taxon>Eukaryota</taxon>
        <taxon>Viridiplantae</taxon>
        <taxon>Streptophyta</taxon>
        <taxon>Embryophyta</taxon>
        <taxon>Tracheophyta</taxon>
        <taxon>Spermatophyta</taxon>
        <taxon>Magnoliopsida</taxon>
        <taxon>eudicotyledons</taxon>
        <taxon>Gunneridae</taxon>
        <taxon>Pentapetalae</taxon>
        <taxon>rosids</taxon>
        <taxon>fabids</taxon>
        <taxon>Fabales</taxon>
        <taxon>Quillajaceae</taxon>
        <taxon>Quillaja</taxon>
    </lineage>
</organism>
<evidence type="ECO:0000313" key="2">
    <source>
        <dbReference type="EMBL" id="KAJ7971124.1"/>
    </source>
</evidence>
<keyword evidence="1" id="KW-0175">Coiled coil</keyword>
<reference evidence="2" key="1">
    <citation type="journal article" date="2023" name="Science">
        <title>Elucidation of the pathway for biosynthesis of saponin adjuvants from the soapbark tree.</title>
        <authorList>
            <person name="Reed J."/>
            <person name="Orme A."/>
            <person name="El-Demerdash A."/>
            <person name="Owen C."/>
            <person name="Martin L.B.B."/>
            <person name="Misra R.C."/>
            <person name="Kikuchi S."/>
            <person name="Rejzek M."/>
            <person name="Martin A.C."/>
            <person name="Harkess A."/>
            <person name="Leebens-Mack J."/>
            <person name="Louveau T."/>
            <person name="Stephenson M.J."/>
            <person name="Osbourn A."/>
        </authorList>
    </citation>
    <scope>NUCLEOTIDE SEQUENCE</scope>
    <source>
        <strain evidence="2">S10</strain>
    </source>
</reference>
<dbReference type="KEGG" id="qsa:O6P43_009201"/>
<dbReference type="Proteomes" id="UP001163823">
    <property type="component" value="Chromosome 4"/>
</dbReference>
<proteinExistence type="predicted"/>
<sequence length="183" mass="19571">MGTRVDGFQTEIRARVENLQNEVRDQQQHMEGQLTQMMAEMRRMMNNHNHNYDPGVGRPPGDHAAVVVGDAGEAGLHVAPAVNLGPRLQNPQQRLALVANVAQGVLNMAGNAGINFIPEIPDVGVNIGGVDVDGVELGAARAYRPRPGMLEAMAWGNGGQMGFQQIRSNGLVQRLLGQPAVIG</sequence>
<evidence type="ECO:0000313" key="3">
    <source>
        <dbReference type="Proteomes" id="UP001163823"/>
    </source>
</evidence>
<name>A0AAD7VCM3_QUISA</name>
<feature type="coiled-coil region" evidence="1">
    <location>
        <begin position="9"/>
        <end position="36"/>
    </location>
</feature>
<gene>
    <name evidence="2" type="ORF">O6P43_009201</name>
</gene>
<protein>
    <submittedName>
        <fullName evidence="2">Uncharacterized protein</fullName>
    </submittedName>
</protein>
<accession>A0AAD7VCM3</accession>
<dbReference type="AlphaFoldDB" id="A0AAD7VCM3"/>
<dbReference type="EMBL" id="JARAOO010000004">
    <property type="protein sequence ID" value="KAJ7971124.1"/>
    <property type="molecule type" value="Genomic_DNA"/>
</dbReference>
<evidence type="ECO:0000256" key="1">
    <source>
        <dbReference type="SAM" id="Coils"/>
    </source>
</evidence>
<comment type="caution">
    <text evidence="2">The sequence shown here is derived from an EMBL/GenBank/DDBJ whole genome shotgun (WGS) entry which is preliminary data.</text>
</comment>
<keyword evidence="3" id="KW-1185">Reference proteome</keyword>